<dbReference type="EC" id="2.1.1.317" evidence="13"/>
<keyword evidence="11" id="KW-0443">Lipid metabolism</keyword>
<keyword evidence="7" id="KW-0949">S-adenosyl-L-methionine</keyword>
<dbReference type="STRING" id="869212.Turpa_0943"/>
<keyword evidence="10" id="KW-1133">Transmembrane helix</keyword>
<sequence length="373" mass="43543">MRIADFVRVKKNSLTRRYQQKTVPITRVVEDYIAGDIDLTVDTFAKLLKHKHEIFDFRFVSSHYSFLLTKFLPQVIIHSKAQDTRIAQDHYDIGNDFFSWFLGKPMVYTSGIYKTGRETLEQAQQNKIDLIAEKILLQKGDKMLDIGCGWGTLLYNSAKKYGAQVTGVTIAEQGYQYISEQIVKQKLQGKVNVLKIDYRDIPRQKFDKITCVEMAEHVGVKNFNKFMKQIYNLLDDDGIYYQQVAGLKAGLWNMESLVWGLFMNKYIFPGADASMPLKWYVAKLEKARFEVRSVETIGIHYSRTLNQWHENWLSNEDKILGAYSPYWFRLWDAFLAWSTNIAEEGHATCYQIVAHKNRPKFNRKRFIGKKTFA</sequence>
<dbReference type="InterPro" id="IPR029063">
    <property type="entry name" value="SAM-dependent_MTases_sf"/>
</dbReference>
<evidence type="ECO:0000313" key="15">
    <source>
        <dbReference type="Proteomes" id="UP000006048"/>
    </source>
</evidence>
<dbReference type="GO" id="GO:0016020">
    <property type="term" value="C:membrane"/>
    <property type="evidence" value="ECO:0007669"/>
    <property type="project" value="UniProtKB-SubCell"/>
</dbReference>
<comment type="pathway">
    <text evidence="3">Sphingolipid metabolism.</text>
</comment>
<dbReference type="InterPro" id="IPR052290">
    <property type="entry name" value="Sphingo_C9-MT"/>
</dbReference>
<keyword evidence="8" id="KW-0812">Transmembrane</keyword>
<keyword evidence="4" id="KW-0444">Lipid biosynthesis</keyword>
<evidence type="ECO:0000256" key="11">
    <source>
        <dbReference type="ARBA" id="ARBA00023098"/>
    </source>
</evidence>
<comment type="pathway">
    <text evidence="2">Lipid metabolism; sphingolipid metabolism.</text>
</comment>
<dbReference type="RefSeq" id="WP_014802110.1">
    <property type="nucleotide sequence ID" value="NC_018020.1"/>
</dbReference>
<organism evidence="14 15">
    <name type="scientific">Turneriella parva (strain ATCC BAA-1111 / DSM 21527 / NCTC 11395 / H)</name>
    <name type="common">Leptospira parva</name>
    <dbReference type="NCBI Taxonomy" id="869212"/>
    <lineage>
        <taxon>Bacteria</taxon>
        <taxon>Pseudomonadati</taxon>
        <taxon>Spirochaetota</taxon>
        <taxon>Spirochaetia</taxon>
        <taxon>Leptospirales</taxon>
        <taxon>Leptospiraceae</taxon>
        <taxon>Turneriella</taxon>
    </lineage>
</organism>
<keyword evidence="12" id="KW-0472">Membrane</keyword>
<dbReference type="CDD" id="cd02440">
    <property type="entry name" value="AdoMet_MTases"/>
    <property type="match status" value="1"/>
</dbReference>
<accession>I4B2T5</accession>
<keyword evidence="5" id="KW-0489">Methyltransferase</keyword>
<dbReference type="GO" id="GO:0032259">
    <property type="term" value="P:methylation"/>
    <property type="evidence" value="ECO:0007669"/>
    <property type="project" value="UniProtKB-KW"/>
</dbReference>
<evidence type="ECO:0000313" key="14">
    <source>
        <dbReference type="EMBL" id="AFM11592.1"/>
    </source>
</evidence>
<evidence type="ECO:0000256" key="7">
    <source>
        <dbReference type="ARBA" id="ARBA00022691"/>
    </source>
</evidence>
<dbReference type="Gene3D" id="3.40.50.150">
    <property type="entry name" value="Vaccinia Virus protein VP39"/>
    <property type="match status" value="1"/>
</dbReference>
<reference evidence="14 15" key="1">
    <citation type="submission" date="2012-06" db="EMBL/GenBank/DDBJ databases">
        <title>The complete chromosome of genome of Turneriella parva DSM 21527.</title>
        <authorList>
            <consortium name="US DOE Joint Genome Institute (JGI-PGF)"/>
            <person name="Lucas S."/>
            <person name="Han J."/>
            <person name="Lapidus A."/>
            <person name="Bruce D."/>
            <person name="Goodwin L."/>
            <person name="Pitluck S."/>
            <person name="Peters L."/>
            <person name="Kyrpides N."/>
            <person name="Mavromatis K."/>
            <person name="Ivanova N."/>
            <person name="Mikhailova N."/>
            <person name="Chertkov O."/>
            <person name="Detter J.C."/>
            <person name="Tapia R."/>
            <person name="Han C."/>
            <person name="Land M."/>
            <person name="Hauser L."/>
            <person name="Markowitz V."/>
            <person name="Cheng J.-F."/>
            <person name="Hugenholtz P."/>
            <person name="Woyke T."/>
            <person name="Wu D."/>
            <person name="Gronow S."/>
            <person name="Wellnitz S."/>
            <person name="Brambilla E."/>
            <person name="Klenk H.-P."/>
            <person name="Eisen J.A."/>
        </authorList>
    </citation>
    <scope>NUCLEOTIDE SEQUENCE [LARGE SCALE GENOMIC DNA]</scope>
    <source>
        <strain evidence="15">ATCC BAA-1111 / DSM 21527 / NCTC 11395 / H</strain>
    </source>
</reference>
<dbReference type="AlphaFoldDB" id="I4B2T5"/>
<evidence type="ECO:0000256" key="3">
    <source>
        <dbReference type="ARBA" id="ARBA00004991"/>
    </source>
</evidence>
<dbReference type="PIRSF" id="PIRSF003085">
    <property type="entry name" value="CMAS"/>
    <property type="match status" value="1"/>
</dbReference>
<evidence type="ECO:0000256" key="5">
    <source>
        <dbReference type="ARBA" id="ARBA00022603"/>
    </source>
</evidence>
<evidence type="ECO:0000256" key="13">
    <source>
        <dbReference type="ARBA" id="ARBA00039020"/>
    </source>
</evidence>
<dbReference type="PANTHER" id="PTHR45197:SF1">
    <property type="entry name" value="SPHINGOLIPID C9-METHYLTRANSFERASE A-RELATED"/>
    <property type="match status" value="1"/>
</dbReference>
<evidence type="ECO:0000256" key="12">
    <source>
        <dbReference type="ARBA" id="ARBA00023136"/>
    </source>
</evidence>
<evidence type="ECO:0000256" key="9">
    <source>
        <dbReference type="ARBA" id="ARBA00022919"/>
    </source>
</evidence>
<name>I4B2T5_TURPD</name>
<dbReference type="OrthoDB" id="9782855at2"/>
<evidence type="ECO:0000256" key="2">
    <source>
        <dbReference type="ARBA" id="ARBA00004760"/>
    </source>
</evidence>
<evidence type="ECO:0000256" key="1">
    <source>
        <dbReference type="ARBA" id="ARBA00004141"/>
    </source>
</evidence>
<evidence type="ECO:0000256" key="8">
    <source>
        <dbReference type="ARBA" id="ARBA00022692"/>
    </source>
</evidence>
<keyword evidence="9" id="KW-0746">Sphingolipid metabolism</keyword>
<keyword evidence="6" id="KW-0808">Transferase</keyword>
<comment type="subcellular location">
    <subcellularLocation>
        <location evidence="1">Membrane</location>
        <topology evidence="1">Multi-pass membrane protein</topology>
    </subcellularLocation>
</comment>
<dbReference type="Proteomes" id="UP000006048">
    <property type="component" value="Chromosome"/>
</dbReference>
<dbReference type="InterPro" id="IPR003333">
    <property type="entry name" value="CMAS"/>
</dbReference>
<dbReference type="GO" id="GO:0008610">
    <property type="term" value="P:lipid biosynthetic process"/>
    <property type="evidence" value="ECO:0007669"/>
    <property type="project" value="InterPro"/>
</dbReference>
<evidence type="ECO:0000256" key="4">
    <source>
        <dbReference type="ARBA" id="ARBA00022516"/>
    </source>
</evidence>
<dbReference type="KEGG" id="tpx:Turpa_0943"/>
<dbReference type="HOGENOM" id="CLU_026434_5_1_12"/>
<proteinExistence type="predicted"/>
<dbReference type="SUPFAM" id="SSF53335">
    <property type="entry name" value="S-adenosyl-L-methionine-dependent methyltransferases"/>
    <property type="match status" value="1"/>
</dbReference>
<dbReference type="GO" id="GO:0008168">
    <property type="term" value="F:methyltransferase activity"/>
    <property type="evidence" value="ECO:0007669"/>
    <property type="project" value="UniProtKB-KW"/>
</dbReference>
<evidence type="ECO:0000256" key="6">
    <source>
        <dbReference type="ARBA" id="ARBA00022679"/>
    </source>
</evidence>
<protein>
    <recommendedName>
        <fullName evidence="13">sphingolipid C(9)-methyltransferase</fullName>
        <ecNumber evidence="13">2.1.1.317</ecNumber>
    </recommendedName>
</protein>
<evidence type="ECO:0000256" key="10">
    <source>
        <dbReference type="ARBA" id="ARBA00022989"/>
    </source>
</evidence>
<gene>
    <name evidence="14" type="ordered locus">Turpa_0943</name>
</gene>
<dbReference type="EMBL" id="CP002959">
    <property type="protein sequence ID" value="AFM11592.1"/>
    <property type="molecule type" value="Genomic_DNA"/>
</dbReference>
<dbReference type="PANTHER" id="PTHR45197">
    <property type="entry name" value="SYNTHASE, PUTATIVE (AFU_ORTHOLOGUE AFUA_7G04190)-RELATED"/>
    <property type="match status" value="1"/>
</dbReference>
<keyword evidence="15" id="KW-1185">Reference proteome</keyword>
<dbReference type="GO" id="GO:0006665">
    <property type="term" value="P:sphingolipid metabolic process"/>
    <property type="evidence" value="ECO:0007669"/>
    <property type="project" value="UniProtKB-KW"/>
</dbReference>
<dbReference type="Pfam" id="PF02353">
    <property type="entry name" value="CMAS"/>
    <property type="match status" value="1"/>
</dbReference>